<keyword evidence="2" id="KW-1185">Reference proteome</keyword>
<gene>
    <name evidence="1" type="ORF">CC1G_10390</name>
</gene>
<name>A8PAL5_COPC7</name>
<protein>
    <submittedName>
        <fullName evidence="1">Uncharacterized protein</fullName>
    </submittedName>
</protein>
<evidence type="ECO:0000313" key="2">
    <source>
        <dbReference type="Proteomes" id="UP000001861"/>
    </source>
</evidence>
<dbReference type="GeneID" id="6016629"/>
<sequence>MATLPTEDPSIAAFVHAPKNTLLRLDPSGPPIAVDVVLDYNQLRETLLVIDTSTTDYVLTVSRADWTHDKFNSVFEPWLSPNGCHGPMFNLEDMAKSPEYCEAVLRGGGESFLETLPDELHDFQERVFGRPRVRVCLGFFGRPSLSIFCDDDERSEMGLCTKGWMAWRIASMAFRAMEEFVVEKEEFRGFQPGRFRILGMLHLLKKKVSVPVLVYSLRRV</sequence>
<proteinExistence type="predicted"/>
<organism evidence="1 2">
    <name type="scientific">Coprinopsis cinerea (strain Okayama-7 / 130 / ATCC MYA-4618 / FGSC 9003)</name>
    <name type="common">Inky cap fungus</name>
    <name type="synonym">Hormographiella aspergillata</name>
    <dbReference type="NCBI Taxonomy" id="240176"/>
    <lineage>
        <taxon>Eukaryota</taxon>
        <taxon>Fungi</taxon>
        <taxon>Dikarya</taxon>
        <taxon>Basidiomycota</taxon>
        <taxon>Agaricomycotina</taxon>
        <taxon>Agaricomycetes</taxon>
        <taxon>Agaricomycetidae</taxon>
        <taxon>Agaricales</taxon>
        <taxon>Agaricineae</taxon>
        <taxon>Psathyrellaceae</taxon>
        <taxon>Coprinopsis</taxon>
    </lineage>
</organism>
<evidence type="ECO:0000313" key="1">
    <source>
        <dbReference type="EMBL" id="EAU81787.1"/>
    </source>
</evidence>
<dbReference type="AlphaFoldDB" id="A8PAL5"/>
<dbReference type="Proteomes" id="UP000001861">
    <property type="component" value="Unassembled WGS sequence"/>
</dbReference>
<reference evidence="1 2" key="1">
    <citation type="journal article" date="2010" name="Proc. Natl. Acad. Sci. U.S.A.">
        <title>Insights into evolution of multicellular fungi from the assembled chromosomes of the mushroom Coprinopsis cinerea (Coprinus cinereus).</title>
        <authorList>
            <person name="Stajich J.E."/>
            <person name="Wilke S.K."/>
            <person name="Ahren D."/>
            <person name="Au C.H."/>
            <person name="Birren B.W."/>
            <person name="Borodovsky M."/>
            <person name="Burns C."/>
            <person name="Canback B."/>
            <person name="Casselton L.A."/>
            <person name="Cheng C.K."/>
            <person name="Deng J."/>
            <person name="Dietrich F.S."/>
            <person name="Fargo D.C."/>
            <person name="Farman M.L."/>
            <person name="Gathman A.C."/>
            <person name="Goldberg J."/>
            <person name="Guigo R."/>
            <person name="Hoegger P.J."/>
            <person name="Hooker J.B."/>
            <person name="Huggins A."/>
            <person name="James T.Y."/>
            <person name="Kamada T."/>
            <person name="Kilaru S."/>
            <person name="Kodira C."/>
            <person name="Kues U."/>
            <person name="Kupfer D."/>
            <person name="Kwan H.S."/>
            <person name="Lomsadze A."/>
            <person name="Li W."/>
            <person name="Lilly W.W."/>
            <person name="Ma L.J."/>
            <person name="Mackey A.J."/>
            <person name="Manning G."/>
            <person name="Martin F."/>
            <person name="Muraguchi H."/>
            <person name="Natvig D.O."/>
            <person name="Palmerini H."/>
            <person name="Ramesh M.A."/>
            <person name="Rehmeyer C.J."/>
            <person name="Roe B.A."/>
            <person name="Shenoy N."/>
            <person name="Stanke M."/>
            <person name="Ter-Hovhannisyan V."/>
            <person name="Tunlid A."/>
            <person name="Velagapudi R."/>
            <person name="Vision T.J."/>
            <person name="Zeng Q."/>
            <person name="Zolan M.E."/>
            <person name="Pukkila P.J."/>
        </authorList>
    </citation>
    <scope>NUCLEOTIDE SEQUENCE [LARGE SCALE GENOMIC DNA]</scope>
    <source>
        <strain evidence="2">Okayama-7 / 130 / ATCC MYA-4618 / FGSC 9003</strain>
    </source>
</reference>
<accession>A8PAL5</accession>
<dbReference type="RefSeq" id="XP_001840006.1">
    <property type="nucleotide sequence ID" value="XM_001839954.1"/>
</dbReference>
<comment type="caution">
    <text evidence="1">The sequence shown here is derived from an EMBL/GenBank/DDBJ whole genome shotgun (WGS) entry which is preliminary data.</text>
</comment>
<dbReference type="EMBL" id="AACS02000002">
    <property type="protein sequence ID" value="EAU81787.1"/>
    <property type="molecule type" value="Genomic_DNA"/>
</dbReference>
<dbReference type="VEuPathDB" id="FungiDB:CC1G_10390"/>
<dbReference type="KEGG" id="cci:CC1G_10390"/>
<dbReference type="InParanoid" id="A8PAL5"/>